<feature type="transmembrane region" description="Helical" evidence="1">
    <location>
        <begin position="45"/>
        <end position="70"/>
    </location>
</feature>
<feature type="transmembrane region" description="Helical" evidence="1">
    <location>
        <begin position="168"/>
        <end position="186"/>
    </location>
</feature>
<feature type="transmembrane region" description="Helical" evidence="1">
    <location>
        <begin position="7"/>
        <end position="25"/>
    </location>
</feature>
<evidence type="ECO:0000259" key="2">
    <source>
        <dbReference type="Pfam" id="PF02517"/>
    </source>
</evidence>
<dbReference type="OrthoDB" id="877230at2"/>
<feature type="transmembrane region" description="Helical" evidence="1">
    <location>
        <begin position="192"/>
        <end position="211"/>
    </location>
</feature>
<feature type="transmembrane region" description="Helical" evidence="1">
    <location>
        <begin position="223"/>
        <end position="242"/>
    </location>
</feature>
<keyword evidence="1" id="KW-0472">Membrane</keyword>
<dbReference type="Proteomes" id="UP000245533">
    <property type="component" value="Unassembled WGS sequence"/>
</dbReference>
<gene>
    <name evidence="3" type="ORF">DDZ15_07300</name>
</gene>
<dbReference type="RefSeq" id="WP_109646416.1">
    <property type="nucleotide sequence ID" value="NZ_QGGB01000005.1"/>
</dbReference>
<evidence type="ECO:0000256" key="1">
    <source>
        <dbReference type="SAM" id="Phobius"/>
    </source>
</evidence>
<dbReference type="GO" id="GO:0080120">
    <property type="term" value="P:CAAX-box protein maturation"/>
    <property type="evidence" value="ECO:0007669"/>
    <property type="project" value="UniProtKB-ARBA"/>
</dbReference>
<protein>
    <recommendedName>
        <fullName evidence="2">CAAX prenyl protease 2/Lysostaphin resistance protein A-like domain-containing protein</fullName>
    </recommendedName>
</protein>
<sequence length="243" mass="26726">MIKIKHPLSGVGVCIALVYLIPQLSTLGTDHLFARFSHLGPHSAFLWPIIHHSLQLVLTLLCAFFLSIGFRELGFNMKKREKSVALLKSFLAYFSGFIIFGHLILIWISPAPEWTSPLTAANIAGELAFKALLSGTAEEPLFRGLVMVILYQAIPGSRSYSGLEISHAGAAATLLFTVAHIGLVPFTLQISWISPVQLIQAFVLGIFYAIAFDQTKSLFTPILAHNFANFFLTAIGMVWSFYG</sequence>
<proteinExistence type="predicted"/>
<dbReference type="AlphaFoldDB" id="A0A316TR39"/>
<evidence type="ECO:0000313" key="3">
    <source>
        <dbReference type="EMBL" id="PWN07067.1"/>
    </source>
</evidence>
<name>A0A316TR39_9BACT</name>
<keyword evidence="1" id="KW-0812">Transmembrane</keyword>
<evidence type="ECO:0000313" key="4">
    <source>
        <dbReference type="Proteomes" id="UP000245533"/>
    </source>
</evidence>
<feature type="domain" description="CAAX prenyl protease 2/Lysostaphin resistance protein A-like" evidence="2">
    <location>
        <begin position="126"/>
        <end position="231"/>
    </location>
</feature>
<reference evidence="3 4" key="1">
    <citation type="submission" date="2018-05" db="EMBL/GenBank/DDBJ databases">
        <title>Rhodohalobacter halophilus gen. nov., sp. nov., a moderately halophilic member of the family Balneolaceae.</title>
        <authorList>
            <person name="Liu Z.-W."/>
        </authorList>
    </citation>
    <scope>NUCLEOTIDE SEQUENCE [LARGE SCALE GENOMIC DNA]</scope>
    <source>
        <strain evidence="3 4">8A47</strain>
    </source>
</reference>
<dbReference type="Pfam" id="PF02517">
    <property type="entry name" value="Rce1-like"/>
    <property type="match status" value="1"/>
</dbReference>
<dbReference type="InterPro" id="IPR003675">
    <property type="entry name" value="Rce1/LyrA-like_dom"/>
</dbReference>
<keyword evidence="1" id="KW-1133">Transmembrane helix</keyword>
<accession>A0A316TR39</accession>
<dbReference type="GO" id="GO:0004175">
    <property type="term" value="F:endopeptidase activity"/>
    <property type="evidence" value="ECO:0007669"/>
    <property type="project" value="UniProtKB-ARBA"/>
</dbReference>
<dbReference type="EMBL" id="QGGB01000005">
    <property type="protein sequence ID" value="PWN07067.1"/>
    <property type="molecule type" value="Genomic_DNA"/>
</dbReference>
<keyword evidence="4" id="KW-1185">Reference proteome</keyword>
<feature type="transmembrane region" description="Helical" evidence="1">
    <location>
        <begin position="90"/>
        <end position="108"/>
    </location>
</feature>
<comment type="caution">
    <text evidence="3">The sequence shown here is derived from an EMBL/GenBank/DDBJ whole genome shotgun (WGS) entry which is preliminary data.</text>
</comment>
<organism evidence="3 4">
    <name type="scientific">Rhodohalobacter mucosus</name>
    <dbReference type="NCBI Taxonomy" id="2079485"/>
    <lineage>
        <taxon>Bacteria</taxon>
        <taxon>Pseudomonadati</taxon>
        <taxon>Balneolota</taxon>
        <taxon>Balneolia</taxon>
        <taxon>Balneolales</taxon>
        <taxon>Balneolaceae</taxon>
        <taxon>Rhodohalobacter</taxon>
    </lineage>
</organism>